<sequence length="702" mass="79569">MRSSARIFSRFRFSTSFPCRYGAGAWLGKRGLCVETKLTSINQEIVQFGKEKKLDAAFALYDDLHNTTIQPSSQTVALLLEACARSGETDRAFDFFFRAQQDGVQPNIHIYNALMKNCAVTGKLERGNLLLQQMSEAGINPNQKTFHRMMQMSIQANKLDAAEQLMSSMGKFGYKPSVVTYNILIKGQVIHGDIKSAIKVYVNMQRQGVLPNADTFSLLIEYSSSNQGFKFLGEMKRFGVKPSLKIYNSFLAACGREGNADRAYQVYEIMNENKVTPDRTTLNTLMAATIKTKEYDQTYRFIEKMSELNIQPNLTTYNIMLARLCKLRQLDSIIELLSEMIHAEILPNVTSFNTVLTLCIDTKDKVTAQKIVEQMKQLNIEPNDTTHKYLKELEGDDEKETLEPKQRSKQKNEDSGMPGWKKIIEAQEKQEEEARRELIFLNCHKLYLIDDTKIIARKDDAPPLPEDEEEQKNLYNQYFELICLFADEGQVAKSFQLVSIMKDIGLEITADVYNQLIVGLGNVGKLDSIEQVVHVMNEEGLSIEIETYNAIIAAYGICAEFDQAIQVLDVIEEDRLQPNAETFVILLRACITSDSKEYGLETTRHVLNKLENSEIEYSDELSNLLVGAYERIKDYPKAQSAYRAVKMSGQLNEDGMGAMLSVAAATKDKNLPRELFEDTKTLPEGETKDAMLALIEDTWNLK</sequence>
<evidence type="ECO:0000313" key="6">
    <source>
        <dbReference type="EMBL" id="CAE2205253.1"/>
    </source>
</evidence>
<dbReference type="Pfam" id="PF13812">
    <property type="entry name" value="PPR_3"/>
    <property type="match status" value="1"/>
</dbReference>
<evidence type="ECO:0000256" key="3">
    <source>
        <dbReference type="SAM" id="MobiDB-lite"/>
    </source>
</evidence>
<dbReference type="Gene3D" id="1.25.40.10">
    <property type="entry name" value="Tetratricopeptide repeat domain"/>
    <property type="match status" value="4"/>
</dbReference>
<dbReference type="NCBIfam" id="TIGR00756">
    <property type="entry name" value="PPR"/>
    <property type="match status" value="5"/>
</dbReference>
<feature type="repeat" description="PPR" evidence="2">
    <location>
        <begin position="544"/>
        <end position="578"/>
    </location>
</feature>
<feature type="domain" description="Pentatricopeptide repeat-containing protein-mitochondrial" evidence="5">
    <location>
        <begin position="530"/>
        <end position="644"/>
    </location>
</feature>
<dbReference type="PROSITE" id="PS51375">
    <property type="entry name" value="PPR"/>
    <property type="match status" value="10"/>
</dbReference>
<proteinExistence type="predicted"/>
<dbReference type="PANTHER" id="PTHR47932:SF44">
    <property type="entry name" value="MIOREX COMPLEX COMPONENT 1"/>
    <property type="match status" value="1"/>
</dbReference>
<feature type="repeat" description="PPR" evidence="2">
    <location>
        <begin position="348"/>
        <end position="382"/>
    </location>
</feature>
<feature type="region of interest" description="Disordered" evidence="3">
    <location>
        <begin position="393"/>
        <end position="420"/>
    </location>
</feature>
<feature type="repeat" description="PPR" evidence="2">
    <location>
        <begin position="72"/>
        <end position="106"/>
    </location>
</feature>
<feature type="domain" description="PROP1-like PPR" evidence="4">
    <location>
        <begin position="43"/>
        <end position="193"/>
    </location>
</feature>
<evidence type="ECO:0000256" key="1">
    <source>
        <dbReference type="ARBA" id="ARBA00022737"/>
    </source>
</evidence>
<reference evidence="6" key="1">
    <citation type="submission" date="2021-01" db="EMBL/GenBank/DDBJ databases">
        <authorList>
            <person name="Corre E."/>
            <person name="Pelletier E."/>
            <person name="Niang G."/>
            <person name="Scheremetjew M."/>
            <person name="Finn R."/>
            <person name="Kale V."/>
            <person name="Holt S."/>
            <person name="Cochrane G."/>
            <person name="Meng A."/>
            <person name="Brown T."/>
            <person name="Cohen L."/>
        </authorList>
    </citation>
    <scope>NUCLEOTIDE SEQUENCE</scope>
    <source>
        <strain evidence="6">DIVA3 518/3/11/1/6</strain>
    </source>
</reference>
<feature type="repeat" description="PPR" evidence="2">
    <location>
        <begin position="142"/>
        <end position="176"/>
    </location>
</feature>
<dbReference type="EMBL" id="HBKP01004105">
    <property type="protein sequence ID" value="CAE2205253.1"/>
    <property type="molecule type" value="Transcribed_RNA"/>
</dbReference>
<feature type="repeat" description="PPR" evidence="2">
    <location>
        <begin position="278"/>
        <end position="312"/>
    </location>
</feature>
<feature type="domain" description="PROP1-like PPR" evidence="4">
    <location>
        <begin position="194"/>
        <end position="320"/>
    </location>
</feature>
<dbReference type="InterPro" id="IPR002885">
    <property type="entry name" value="PPR_rpt"/>
</dbReference>
<gene>
    <name evidence="6" type="ORF">VSP0166_LOCUS2970</name>
</gene>
<dbReference type="InterPro" id="IPR033443">
    <property type="entry name" value="PROP1-like_PPR_dom"/>
</dbReference>
<dbReference type="PANTHER" id="PTHR47932">
    <property type="entry name" value="ATPASE EXPRESSION PROTEIN 3"/>
    <property type="match status" value="1"/>
</dbReference>
<feature type="repeat" description="PPR" evidence="2">
    <location>
        <begin position="313"/>
        <end position="347"/>
    </location>
</feature>
<dbReference type="InterPro" id="IPR011990">
    <property type="entry name" value="TPR-like_helical_dom_sf"/>
</dbReference>
<evidence type="ECO:0000259" key="4">
    <source>
        <dbReference type="Pfam" id="PF17177"/>
    </source>
</evidence>
<feature type="repeat" description="PPR" evidence="2">
    <location>
        <begin position="177"/>
        <end position="211"/>
    </location>
</feature>
<dbReference type="Pfam" id="PF23276">
    <property type="entry name" value="TPR_24"/>
    <property type="match status" value="1"/>
</dbReference>
<evidence type="ECO:0000259" key="5">
    <source>
        <dbReference type="Pfam" id="PF23276"/>
    </source>
</evidence>
<feature type="compositionally biased region" description="Basic and acidic residues" evidence="3">
    <location>
        <begin position="401"/>
        <end position="414"/>
    </location>
</feature>
<dbReference type="Pfam" id="PF17177">
    <property type="entry name" value="PPR_long"/>
    <property type="match status" value="2"/>
</dbReference>
<dbReference type="AlphaFoldDB" id="A0A7S4HPB8"/>
<evidence type="ECO:0000256" key="2">
    <source>
        <dbReference type="PROSITE-ProRule" id="PRU00708"/>
    </source>
</evidence>
<feature type="repeat" description="PPR" evidence="2">
    <location>
        <begin position="243"/>
        <end position="277"/>
    </location>
</feature>
<organism evidence="6">
    <name type="scientific">Vannella robusta</name>
    <dbReference type="NCBI Taxonomy" id="1487602"/>
    <lineage>
        <taxon>Eukaryota</taxon>
        <taxon>Amoebozoa</taxon>
        <taxon>Discosea</taxon>
        <taxon>Flabellinia</taxon>
        <taxon>Vannellidae</taxon>
        <taxon>Vannella</taxon>
    </lineage>
</organism>
<feature type="repeat" description="PPR" evidence="2">
    <location>
        <begin position="509"/>
        <end position="543"/>
    </location>
</feature>
<dbReference type="InterPro" id="IPR057027">
    <property type="entry name" value="TPR_mt"/>
</dbReference>
<accession>A0A7S4HPB8</accession>
<feature type="repeat" description="PPR" evidence="2">
    <location>
        <begin position="107"/>
        <end position="141"/>
    </location>
</feature>
<protein>
    <recommendedName>
        <fullName evidence="7">Pentacotripeptide-repeat region of PRORP domain-containing protein</fullName>
    </recommendedName>
</protein>
<keyword evidence="1" id="KW-0677">Repeat</keyword>
<evidence type="ECO:0008006" key="7">
    <source>
        <dbReference type="Google" id="ProtNLM"/>
    </source>
</evidence>
<name>A0A7S4HPB8_9EUKA</name>